<evidence type="ECO:0000313" key="2">
    <source>
        <dbReference type="Proteomes" id="UP000183413"/>
    </source>
</evidence>
<keyword evidence="2" id="KW-1185">Reference proteome</keyword>
<dbReference type="AlphaFoldDB" id="A0A1I4ZX76"/>
<dbReference type="Proteomes" id="UP000183413">
    <property type="component" value="Unassembled WGS sequence"/>
</dbReference>
<gene>
    <name evidence="1" type="ORF">SAMN04489713_102364</name>
</gene>
<organism evidence="1 2">
    <name type="scientific">Actinomadura madurae</name>
    <dbReference type="NCBI Taxonomy" id="1993"/>
    <lineage>
        <taxon>Bacteria</taxon>
        <taxon>Bacillati</taxon>
        <taxon>Actinomycetota</taxon>
        <taxon>Actinomycetes</taxon>
        <taxon>Streptosporangiales</taxon>
        <taxon>Thermomonosporaceae</taxon>
        <taxon>Actinomadura</taxon>
    </lineage>
</organism>
<reference evidence="1 2" key="1">
    <citation type="submission" date="2016-10" db="EMBL/GenBank/DDBJ databases">
        <authorList>
            <person name="de Groot N.N."/>
        </authorList>
    </citation>
    <scope>NUCLEOTIDE SEQUENCE [LARGE SCALE GENOMIC DNA]</scope>
    <source>
        <strain evidence="1 2">DSM 43067</strain>
    </source>
</reference>
<protein>
    <submittedName>
        <fullName evidence="1">Uncharacterized protein</fullName>
    </submittedName>
</protein>
<accession>A0A1I4ZX76</accession>
<dbReference type="STRING" id="1993.SAMN04489713_102364"/>
<dbReference type="InParanoid" id="A0A1I4ZX76"/>
<sequence>MIRMTFRGVKAGMGRETCGGRAAGLRIGGTGEAIGAPRAKRTSEMGEAACSGRVTLYGGVV</sequence>
<name>A0A1I4ZX76_9ACTN</name>
<evidence type="ECO:0000313" key="1">
    <source>
        <dbReference type="EMBL" id="SFN54700.1"/>
    </source>
</evidence>
<proteinExistence type="predicted"/>
<dbReference type="EMBL" id="FOVH01000002">
    <property type="protein sequence ID" value="SFN54700.1"/>
    <property type="molecule type" value="Genomic_DNA"/>
</dbReference>